<gene>
    <name evidence="4" type="ORF">NE237_009340</name>
</gene>
<dbReference type="PANTHER" id="PTHR47041">
    <property type="entry name" value="SEC14 CYTOSOLIC FACTOR FAMILY PROTEIN / PHOSPHOGLYCERIDE TRANSFER FAMILY PROTEIN"/>
    <property type="match status" value="1"/>
</dbReference>
<evidence type="ECO:0000313" key="4">
    <source>
        <dbReference type="EMBL" id="KAJ4978560.1"/>
    </source>
</evidence>
<keyword evidence="2" id="KW-0812">Transmembrane</keyword>
<sequence>MGDSLNFSHWSKNLEVPNIAVSNKVSERCLVSSAPKVFFRKRFKHITSLDHVRLGSGTAGHIAFFLAKVTVLELVRRLSKAKCPFLWNGLQGLQLLCYPPFKWIQRWSFFRGLVKGMQALSRPFLFLSIATAMSDRLEYSREPPDHPDGSQVCTELDSEPSTVDTGIFNLAPQSLPSENWLIQLHKELEQQGITLPERIDEDELRRFYAVANGDFPCFLSSIKKSIHWRETYNILSVKELEMWSHLVFWHGFDMELRPCLIIRLGLACSTLPFRDRPRFAQAIVSQIEHGVMHLVKVEDPQITVLMDCEGLSPLKVPMKMLRSCCVIMQDNYPNRLGCLFVIRLRPVVRVIAQTFIQILKPATRQKLRITGDMYQTVLLEYLKTVPSFLGGKCKCAKCSTDGICNTWSPAVEETDKRESGENSTRGEGPLLVGDPCETELQFDGSCQKVIRTAIISMLMLFIFIAVIGGM</sequence>
<evidence type="ECO:0000313" key="5">
    <source>
        <dbReference type="Proteomes" id="UP001141806"/>
    </source>
</evidence>
<dbReference type="CDD" id="cd00170">
    <property type="entry name" value="SEC14"/>
    <property type="match status" value="1"/>
</dbReference>
<dbReference type="InterPro" id="IPR001251">
    <property type="entry name" value="CRAL-TRIO_dom"/>
</dbReference>
<evidence type="ECO:0000256" key="2">
    <source>
        <dbReference type="SAM" id="Phobius"/>
    </source>
</evidence>
<feature type="region of interest" description="Disordered" evidence="1">
    <location>
        <begin position="140"/>
        <end position="159"/>
    </location>
</feature>
<dbReference type="InterPro" id="IPR036865">
    <property type="entry name" value="CRAL-TRIO_dom_sf"/>
</dbReference>
<dbReference type="PANTHER" id="PTHR47041:SF2">
    <property type="entry name" value="SEC14 CYTOSOLIC FACTOR FAMILY PROTEIN _ PHOSPHOGLYCERIDE TRANSFER FAMILY PROTEIN"/>
    <property type="match status" value="1"/>
</dbReference>
<feature type="domain" description="CRAL-TRIO" evidence="3">
    <location>
        <begin position="249"/>
        <end position="397"/>
    </location>
</feature>
<dbReference type="SUPFAM" id="SSF52087">
    <property type="entry name" value="CRAL/TRIO domain"/>
    <property type="match status" value="1"/>
</dbReference>
<dbReference type="EMBL" id="JAMYWD010000002">
    <property type="protein sequence ID" value="KAJ4978560.1"/>
    <property type="molecule type" value="Genomic_DNA"/>
</dbReference>
<dbReference type="PROSITE" id="PS50191">
    <property type="entry name" value="CRAL_TRIO"/>
    <property type="match status" value="1"/>
</dbReference>
<feature type="transmembrane region" description="Helical" evidence="2">
    <location>
        <begin position="449"/>
        <end position="468"/>
    </location>
</feature>
<keyword evidence="2" id="KW-1133">Transmembrane helix</keyword>
<name>A0A9Q0KXM3_9MAGN</name>
<dbReference type="Proteomes" id="UP001141806">
    <property type="component" value="Unassembled WGS sequence"/>
</dbReference>
<dbReference type="Pfam" id="PF00650">
    <property type="entry name" value="CRAL_TRIO"/>
    <property type="match status" value="1"/>
</dbReference>
<reference evidence="4" key="1">
    <citation type="journal article" date="2023" name="Plant J.">
        <title>The genome of the king protea, Protea cynaroides.</title>
        <authorList>
            <person name="Chang J."/>
            <person name="Duong T.A."/>
            <person name="Schoeman C."/>
            <person name="Ma X."/>
            <person name="Roodt D."/>
            <person name="Barker N."/>
            <person name="Li Z."/>
            <person name="Van de Peer Y."/>
            <person name="Mizrachi E."/>
        </authorList>
    </citation>
    <scope>NUCLEOTIDE SEQUENCE</scope>
    <source>
        <tissue evidence="4">Young leaves</tissue>
    </source>
</reference>
<dbReference type="AlphaFoldDB" id="A0A9Q0KXM3"/>
<dbReference type="SMART" id="SM00516">
    <property type="entry name" value="SEC14"/>
    <property type="match status" value="1"/>
</dbReference>
<proteinExistence type="predicted"/>
<protein>
    <recommendedName>
        <fullName evidence="3">CRAL-TRIO domain-containing protein</fullName>
    </recommendedName>
</protein>
<accession>A0A9Q0KXM3</accession>
<dbReference type="Gene3D" id="3.40.525.10">
    <property type="entry name" value="CRAL-TRIO lipid binding domain"/>
    <property type="match status" value="1"/>
</dbReference>
<keyword evidence="2" id="KW-0472">Membrane</keyword>
<evidence type="ECO:0000256" key="1">
    <source>
        <dbReference type="SAM" id="MobiDB-lite"/>
    </source>
</evidence>
<organism evidence="4 5">
    <name type="scientific">Protea cynaroides</name>
    <dbReference type="NCBI Taxonomy" id="273540"/>
    <lineage>
        <taxon>Eukaryota</taxon>
        <taxon>Viridiplantae</taxon>
        <taxon>Streptophyta</taxon>
        <taxon>Embryophyta</taxon>
        <taxon>Tracheophyta</taxon>
        <taxon>Spermatophyta</taxon>
        <taxon>Magnoliopsida</taxon>
        <taxon>Proteales</taxon>
        <taxon>Proteaceae</taxon>
        <taxon>Protea</taxon>
    </lineage>
</organism>
<keyword evidence="5" id="KW-1185">Reference proteome</keyword>
<comment type="caution">
    <text evidence="4">The sequence shown here is derived from an EMBL/GenBank/DDBJ whole genome shotgun (WGS) entry which is preliminary data.</text>
</comment>
<dbReference type="OrthoDB" id="1434354at2759"/>
<evidence type="ECO:0000259" key="3">
    <source>
        <dbReference type="PROSITE" id="PS50191"/>
    </source>
</evidence>